<protein>
    <submittedName>
        <fullName evidence="1">Uncharacterized protein</fullName>
    </submittedName>
</protein>
<sequence>MPQQRATVGGMAKEIRFEVSDEVYEQLQQAAAEAHVDPAQYAERVVADDVARARFNQAFQASIADNAETFAAAFGTNAIGGRAA</sequence>
<name>A0A7U3LGB2_9ACTN</name>
<geneLocation type="plasmid" evidence="1 2">
    <name>pRVR2</name>
</geneLocation>
<dbReference type="AlphaFoldDB" id="A0A7U3LGB2"/>
<evidence type="ECO:0000313" key="2">
    <source>
        <dbReference type="Proteomes" id="UP000595703"/>
    </source>
</evidence>
<accession>A0A7U3LGB2</accession>
<keyword evidence="2" id="KW-1185">Reference proteome</keyword>
<dbReference type="KEGG" id="arev:RVR_P237"/>
<evidence type="ECO:0000313" key="1">
    <source>
        <dbReference type="EMBL" id="BBG20779.1"/>
    </source>
</evidence>
<dbReference type="EMBL" id="AP018367">
    <property type="protein sequence ID" value="BBG20779.1"/>
    <property type="molecule type" value="Genomic_DNA"/>
</dbReference>
<dbReference type="Proteomes" id="UP000595703">
    <property type="component" value="Plasmid pRVR2"/>
</dbReference>
<gene>
    <name evidence="1" type="ORF">RVR_P237</name>
</gene>
<reference evidence="1 2" key="1">
    <citation type="journal article" date="2020" name="Sci. Rep.">
        <title>beta-carboline chemical signals induce reveromycin production through a LuxR family regulator in Streptomyces sp. SN-593.</title>
        <authorList>
            <person name="Panthee S."/>
            <person name="Kito N."/>
            <person name="Hayashi T."/>
            <person name="Shimizu T."/>
            <person name="Ishikawa J."/>
            <person name="Hamamoto H."/>
            <person name="Osada H."/>
            <person name="Takahashi S."/>
        </authorList>
    </citation>
    <scope>NUCLEOTIDE SEQUENCE [LARGE SCALE GENOMIC DNA]</scope>
    <source>
        <strain evidence="1 2">SN-593</strain>
        <plasmid evidence="1 2">pRVR2</plasmid>
    </source>
</reference>
<proteinExistence type="predicted"/>
<organism evidence="1 2">
    <name type="scientific">Actinacidiphila reveromycinica</name>
    <dbReference type="NCBI Taxonomy" id="659352"/>
    <lineage>
        <taxon>Bacteria</taxon>
        <taxon>Bacillati</taxon>
        <taxon>Actinomycetota</taxon>
        <taxon>Actinomycetes</taxon>
        <taxon>Kitasatosporales</taxon>
        <taxon>Streptomycetaceae</taxon>
        <taxon>Actinacidiphila</taxon>
    </lineage>
</organism>
<keyword evidence="1" id="KW-0614">Plasmid</keyword>